<evidence type="ECO:0000259" key="2">
    <source>
        <dbReference type="Pfam" id="PF00656"/>
    </source>
</evidence>
<dbReference type="PANTHER" id="PTHR48104:SF30">
    <property type="entry name" value="METACASPASE-1"/>
    <property type="match status" value="1"/>
</dbReference>
<reference evidence="3" key="1">
    <citation type="submission" date="2023-06" db="EMBL/GenBank/DDBJ databases">
        <authorList>
            <consortium name="Lawrence Berkeley National Laboratory"/>
            <person name="Ahrendt S."/>
            <person name="Sahu N."/>
            <person name="Indic B."/>
            <person name="Wong-Bajracharya J."/>
            <person name="Merenyi Z."/>
            <person name="Ke H.-M."/>
            <person name="Monk M."/>
            <person name="Kocsube S."/>
            <person name="Drula E."/>
            <person name="Lipzen A."/>
            <person name="Balint B."/>
            <person name="Henrissat B."/>
            <person name="Andreopoulos B."/>
            <person name="Martin F.M."/>
            <person name="Harder C.B."/>
            <person name="Rigling D."/>
            <person name="Ford K.L."/>
            <person name="Foster G.D."/>
            <person name="Pangilinan J."/>
            <person name="Papanicolaou A."/>
            <person name="Barry K."/>
            <person name="LaButti K."/>
            <person name="Viragh M."/>
            <person name="Koriabine M."/>
            <person name="Yan M."/>
            <person name="Riley R."/>
            <person name="Champramary S."/>
            <person name="Plett K.L."/>
            <person name="Tsai I.J."/>
            <person name="Slot J."/>
            <person name="Sipos G."/>
            <person name="Plett J."/>
            <person name="Nagy L.G."/>
            <person name="Grigoriev I.V."/>
        </authorList>
    </citation>
    <scope>NUCLEOTIDE SEQUENCE</scope>
    <source>
        <strain evidence="3">HWK02</strain>
    </source>
</reference>
<protein>
    <submittedName>
        <fullName evidence="3">Caspase domain-containing protein</fullName>
    </submittedName>
</protein>
<dbReference type="GO" id="GO:0006508">
    <property type="term" value="P:proteolysis"/>
    <property type="evidence" value="ECO:0007669"/>
    <property type="project" value="InterPro"/>
</dbReference>
<dbReference type="InterPro" id="IPR011600">
    <property type="entry name" value="Pept_C14_caspase"/>
</dbReference>
<accession>A0AA39Q0Q7</accession>
<feature type="domain" description="Peptidase C14 caspase" evidence="2">
    <location>
        <begin position="69"/>
        <end position="233"/>
    </location>
</feature>
<dbReference type="Pfam" id="PF00656">
    <property type="entry name" value="Peptidase_C14"/>
    <property type="match status" value="1"/>
</dbReference>
<dbReference type="GO" id="GO:0005737">
    <property type="term" value="C:cytoplasm"/>
    <property type="evidence" value="ECO:0007669"/>
    <property type="project" value="TreeGrafter"/>
</dbReference>
<evidence type="ECO:0000313" key="4">
    <source>
        <dbReference type="Proteomes" id="UP001175228"/>
    </source>
</evidence>
<evidence type="ECO:0000313" key="3">
    <source>
        <dbReference type="EMBL" id="KAK0494020.1"/>
    </source>
</evidence>
<comment type="caution">
    <text evidence="3">The sequence shown here is derived from an EMBL/GenBank/DDBJ whole genome shotgun (WGS) entry which is preliminary data.</text>
</comment>
<gene>
    <name evidence="3" type="ORF">EDD18DRAFT_1256539</name>
</gene>
<dbReference type="Proteomes" id="UP001175228">
    <property type="component" value="Unassembled WGS sequence"/>
</dbReference>
<evidence type="ECO:0000256" key="1">
    <source>
        <dbReference type="ARBA" id="ARBA00009005"/>
    </source>
</evidence>
<dbReference type="Gene3D" id="3.40.50.1460">
    <property type="match status" value="1"/>
</dbReference>
<dbReference type="InterPro" id="IPR050452">
    <property type="entry name" value="Metacaspase"/>
</dbReference>
<name>A0AA39Q0Q7_9AGAR</name>
<dbReference type="EMBL" id="JAUEPU010000022">
    <property type="protein sequence ID" value="KAK0494020.1"/>
    <property type="molecule type" value="Genomic_DNA"/>
</dbReference>
<keyword evidence="4" id="KW-1185">Reference proteome</keyword>
<dbReference type="AlphaFoldDB" id="A0AA39Q0Q7"/>
<sequence length="276" mass="30634">MSSREDVDVEVAVFHEAQARGMDSILSDLERLRHLRLQYNGTQNNLPAKLEVYPSLPGSRCRVDVSRFYAVLIGIDEYTSYPLQGCVSDARLMEKYLAEDLGVPRNRIQLLLGSKEHTFSLAGDSMYPSRARIIDTLLSIIRNPEIIHGDNIVIFYAGHGSRYPLEEKRDPSEYIEALCPIDRDTIGDDGKPVPDISDREFNIILTRISHAKGHRITVILDCCHSGSVSRGVPGAGARTSSSTRCATLHDMFIAGDKILGVLLAISLFHRKTGAQI</sequence>
<comment type="similarity">
    <text evidence="1">Belongs to the peptidase C14B family.</text>
</comment>
<dbReference type="GO" id="GO:0004197">
    <property type="term" value="F:cysteine-type endopeptidase activity"/>
    <property type="evidence" value="ECO:0007669"/>
    <property type="project" value="InterPro"/>
</dbReference>
<organism evidence="3 4">
    <name type="scientific">Armillaria luteobubalina</name>
    <dbReference type="NCBI Taxonomy" id="153913"/>
    <lineage>
        <taxon>Eukaryota</taxon>
        <taxon>Fungi</taxon>
        <taxon>Dikarya</taxon>
        <taxon>Basidiomycota</taxon>
        <taxon>Agaricomycotina</taxon>
        <taxon>Agaricomycetes</taxon>
        <taxon>Agaricomycetidae</taxon>
        <taxon>Agaricales</taxon>
        <taxon>Marasmiineae</taxon>
        <taxon>Physalacriaceae</taxon>
        <taxon>Armillaria</taxon>
    </lineage>
</organism>
<dbReference type="PANTHER" id="PTHR48104">
    <property type="entry name" value="METACASPASE-4"/>
    <property type="match status" value="1"/>
</dbReference>
<proteinExistence type="inferred from homology"/>